<dbReference type="PROSITE" id="PS50082">
    <property type="entry name" value="WD_REPEATS_2"/>
    <property type="match status" value="1"/>
</dbReference>
<keyword evidence="7" id="KW-0418">Kinase</keyword>
<evidence type="ECO:0000259" key="6">
    <source>
        <dbReference type="PROSITE" id="PS50011"/>
    </source>
</evidence>
<name>A0A7Y6IHI9_9ACTN</name>
<sequence>MEALIAGDPQHIGEYWLAGRLGSGGQGVVYDAYDREGRRVALKMLHAADGQAGRDRFAKEVAAAGRVASFCTARVLASDLSGSRPYIVSEYVAGPTLRQAVGQGRRFTGDDLHRLATAIATALTAVHDAGVIHRDLKPDNVLLGPDGPRVIDFGIARTVDMSLTKTGEVSGTPSYMAPEVFTGQRAGAPADVFAWGAIMVFASTGEDPFRADNLGGVMHRVLSAQPDLRGLPPRLASLVAAAMEKDPAVRPTARDLLLALVSGNASDTRGLLTAGSHAARGAFVPDAADPALGTIAEDAYGALAPDERELAAEVFLRMVAVTDDGYEAVRWALKEELLAGRSEREAQAIERILQVFSYLVTQKGDAVALSRPALLRAWPRLRVWVDGDRDGLAVLSQISSAARQWDDNGRKDGDLLQGSRLDHALTWAATGRRHITLTPQERDFLAAGTELTRRRIRRRRLTTVALAGLLAVALAAGGLAVLQSRQVAEQSRLVARQRDQAVGRQVAAEADRWRTTDPVKAMLLSVAGWRLAPDTDSRRSLTSSLTMPESAVFRDPGAKGVSATAAAVDGRTRVIAGEDGVRVYDVPSRRQTTFWKWPSGFGALPTAAALSPSGRTLVIISRNGASSWDTMTGRKLHEHAVSEGTPGVDVVFDAHESLVAVMRESTLEYLWDSRTGRSYTPSPALEADSTLAIAPSGAYVAGIGINQGGLKVIRLSDLAVDTRTPKKCGTTVAFTPDSRRLLCANGDIEEWNLATARKVPDEDRPFWQESAAEDFVGGRLRVSRDGSRMLGIDGRTIHLWDAAKGTELYTYQAEGPLDDAWLEPDGKTIRYLLDSSIITVDLGSRVSSGRLPSGYQVSAFSQDGRLIAATKDAHPVRVWDTHRLGVPMAGSEGAAGPLFDPAGKRLAAVGEDAAVSLWEVATGRRLWRHPVPQGQFVLSKTFTPDGRELVLSLAEQSERDARNELVVLAADTGRVLHRHKLTTTTGTIVATRDGTAVVSNLGKMFDLNTGKVVGRGFNGAGVAIAVSPTAPLLALGSSTVELWDRAQGAELSPAMRVASNGQVEAVLFSHDGALIALISRSIGETFDDVYTAQIWDVASRQRLGSFPIEILDLLAFSADDHTLYVSGNSSGTVTEIPVDGNRVAELVCKRARRTMSREEWNQYLKGVSYRDVCPAL</sequence>
<dbReference type="EMBL" id="JABWGN010000029">
    <property type="protein sequence ID" value="NUW38276.1"/>
    <property type="molecule type" value="Genomic_DNA"/>
</dbReference>
<reference evidence="7 8" key="1">
    <citation type="submission" date="2020-06" db="EMBL/GenBank/DDBJ databases">
        <title>Nonomuraea sp. SMC257, a novel actinomycete isolated from soil.</title>
        <authorList>
            <person name="Chanama M."/>
        </authorList>
    </citation>
    <scope>NUCLEOTIDE SEQUENCE [LARGE SCALE GENOMIC DNA]</scope>
    <source>
        <strain evidence="7 8">SMC257</strain>
    </source>
</reference>
<proteinExistence type="inferred from homology"/>
<evidence type="ECO:0000256" key="3">
    <source>
        <dbReference type="ARBA" id="ARBA00022840"/>
    </source>
</evidence>
<dbReference type="InterPro" id="IPR049052">
    <property type="entry name" value="nSTAND1"/>
</dbReference>
<dbReference type="InterPro" id="IPR001680">
    <property type="entry name" value="WD40_rpt"/>
</dbReference>
<dbReference type="SMART" id="SM00220">
    <property type="entry name" value="S_TKc"/>
    <property type="match status" value="1"/>
</dbReference>
<organism evidence="7 8">
    <name type="scientific">Nonomuraea montanisoli</name>
    <dbReference type="NCBI Taxonomy" id="2741721"/>
    <lineage>
        <taxon>Bacteria</taxon>
        <taxon>Bacillati</taxon>
        <taxon>Actinomycetota</taxon>
        <taxon>Actinomycetes</taxon>
        <taxon>Streptosporangiales</taxon>
        <taxon>Streptosporangiaceae</taxon>
        <taxon>Nonomuraea</taxon>
    </lineage>
</organism>
<dbReference type="PROSITE" id="PS50011">
    <property type="entry name" value="PROTEIN_KINASE_DOM"/>
    <property type="match status" value="1"/>
</dbReference>
<gene>
    <name evidence="7" type="ORF">HTZ77_43795</name>
</gene>
<dbReference type="InterPro" id="IPR011044">
    <property type="entry name" value="Quino_amine_DH_bsu"/>
</dbReference>
<dbReference type="PANTHER" id="PTHR45832">
    <property type="entry name" value="SERINE/THREONINE-PROTEIN KINASE SAMKA-RELATED-RELATED"/>
    <property type="match status" value="1"/>
</dbReference>
<dbReference type="GO" id="GO:0004672">
    <property type="term" value="F:protein kinase activity"/>
    <property type="evidence" value="ECO:0007669"/>
    <property type="project" value="InterPro"/>
</dbReference>
<comment type="caution">
    <text evidence="7">The sequence shown here is derived from an EMBL/GenBank/DDBJ whole genome shotgun (WGS) entry which is preliminary data.</text>
</comment>
<dbReference type="InterPro" id="IPR002372">
    <property type="entry name" value="PQQ_rpt_dom"/>
</dbReference>
<dbReference type="AlphaFoldDB" id="A0A7Y6IHI9"/>
<protein>
    <submittedName>
        <fullName evidence="7">Protein kinase</fullName>
    </submittedName>
</protein>
<keyword evidence="5" id="KW-1133">Transmembrane helix</keyword>
<feature type="transmembrane region" description="Helical" evidence="5">
    <location>
        <begin position="461"/>
        <end position="482"/>
    </location>
</feature>
<dbReference type="Gene3D" id="2.130.10.10">
    <property type="entry name" value="YVTN repeat-like/Quinoprotein amine dehydrogenase"/>
    <property type="match status" value="3"/>
</dbReference>
<dbReference type="SUPFAM" id="SSF50969">
    <property type="entry name" value="YVTN repeat-like/Quinoprotein amine dehydrogenase"/>
    <property type="match status" value="1"/>
</dbReference>
<dbReference type="InterPro" id="IPR008271">
    <property type="entry name" value="Ser/Thr_kinase_AS"/>
</dbReference>
<evidence type="ECO:0000313" key="7">
    <source>
        <dbReference type="EMBL" id="NUW38276.1"/>
    </source>
</evidence>
<keyword evidence="5" id="KW-0812">Transmembrane</keyword>
<dbReference type="InterPro" id="IPR000719">
    <property type="entry name" value="Prot_kinase_dom"/>
</dbReference>
<keyword evidence="4" id="KW-0853">WD repeat</keyword>
<dbReference type="CDD" id="cd14014">
    <property type="entry name" value="STKc_PknB_like"/>
    <property type="match status" value="1"/>
</dbReference>
<evidence type="ECO:0000313" key="8">
    <source>
        <dbReference type="Proteomes" id="UP000586042"/>
    </source>
</evidence>
<keyword evidence="5" id="KW-0472">Membrane</keyword>
<feature type="repeat" description="WD" evidence="4">
    <location>
        <begin position="899"/>
        <end position="928"/>
    </location>
</feature>
<dbReference type="PROSITE" id="PS00108">
    <property type="entry name" value="PROTEIN_KINASE_ST"/>
    <property type="match status" value="1"/>
</dbReference>
<accession>A0A7Y6IHI9</accession>
<evidence type="ECO:0000256" key="2">
    <source>
        <dbReference type="ARBA" id="ARBA00022741"/>
    </source>
</evidence>
<keyword evidence="2" id="KW-0547">Nucleotide-binding</keyword>
<evidence type="ECO:0000256" key="1">
    <source>
        <dbReference type="ARBA" id="ARBA00008874"/>
    </source>
</evidence>
<dbReference type="Gene3D" id="3.30.200.20">
    <property type="entry name" value="Phosphorylase Kinase, domain 1"/>
    <property type="match status" value="1"/>
</dbReference>
<feature type="domain" description="Protein kinase" evidence="6">
    <location>
        <begin position="15"/>
        <end position="261"/>
    </location>
</feature>
<keyword evidence="7" id="KW-0808">Transferase</keyword>
<comment type="similarity">
    <text evidence="1">Belongs to the protein kinase superfamily. STE Ser/Thr protein kinase family. STE20 subfamily.</text>
</comment>
<evidence type="ECO:0000256" key="4">
    <source>
        <dbReference type="PROSITE-ProRule" id="PRU00221"/>
    </source>
</evidence>
<dbReference type="Gene3D" id="1.10.510.10">
    <property type="entry name" value="Transferase(Phosphotransferase) domain 1"/>
    <property type="match status" value="1"/>
</dbReference>
<dbReference type="Pfam" id="PF20703">
    <property type="entry name" value="nSTAND1"/>
    <property type="match status" value="1"/>
</dbReference>
<evidence type="ECO:0000256" key="5">
    <source>
        <dbReference type="SAM" id="Phobius"/>
    </source>
</evidence>
<dbReference type="Pfam" id="PF13360">
    <property type="entry name" value="PQQ_2"/>
    <property type="match status" value="1"/>
</dbReference>
<keyword evidence="8" id="KW-1185">Reference proteome</keyword>
<keyword evidence="3" id="KW-0067">ATP-binding</keyword>
<dbReference type="RefSeq" id="WP_175595714.1">
    <property type="nucleotide sequence ID" value="NZ_JABWGN010000029.1"/>
</dbReference>
<dbReference type="GO" id="GO:0005524">
    <property type="term" value="F:ATP binding"/>
    <property type="evidence" value="ECO:0007669"/>
    <property type="project" value="UniProtKB-KW"/>
</dbReference>
<dbReference type="PANTHER" id="PTHR45832:SF22">
    <property type="entry name" value="SERINE_THREONINE-PROTEIN KINASE SAMKA-RELATED"/>
    <property type="match status" value="1"/>
</dbReference>
<dbReference type="InterPro" id="IPR011009">
    <property type="entry name" value="Kinase-like_dom_sf"/>
</dbReference>
<dbReference type="InterPro" id="IPR015943">
    <property type="entry name" value="WD40/YVTN_repeat-like_dom_sf"/>
</dbReference>
<dbReference type="SUPFAM" id="SSF56112">
    <property type="entry name" value="Protein kinase-like (PK-like)"/>
    <property type="match status" value="1"/>
</dbReference>
<dbReference type="Proteomes" id="UP000586042">
    <property type="component" value="Unassembled WGS sequence"/>
</dbReference>
<dbReference type="Pfam" id="PF00069">
    <property type="entry name" value="Pkinase"/>
    <property type="match status" value="1"/>
</dbReference>
<dbReference type="SUPFAM" id="SSF50998">
    <property type="entry name" value="Quinoprotein alcohol dehydrogenase-like"/>
    <property type="match status" value="1"/>
</dbReference>
<dbReference type="InterPro" id="IPR051931">
    <property type="entry name" value="PAK3-like"/>
</dbReference>
<dbReference type="InterPro" id="IPR011047">
    <property type="entry name" value="Quinoprotein_ADH-like_sf"/>
</dbReference>